<evidence type="ECO:0000256" key="1">
    <source>
        <dbReference type="ARBA" id="ARBA00022729"/>
    </source>
</evidence>
<proteinExistence type="predicted"/>
<evidence type="ECO:0000256" key="2">
    <source>
        <dbReference type="SAM" id="MobiDB-lite"/>
    </source>
</evidence>
<feature type="region of interest" description="Disordered" evidence="2">
    <location>
        <begin position="59"/>
        <end position="101"/>
    </location>
</feature>
<dbReference type="InterPro" id="IPR029050">
    <property type="entry name" value="Immunoprotect_excell_Ig-like"/>
</dbReference>
<dbReference type="RefSeq" id="WP_318575442.1">
    <property type="nucleotide sequence ID" value="NZ_CAKXYP010000025.1"/>
</dbReference>
<dbReference type="EMBL" id="CAKXYP010000025">
    <property type="protein sequence ID" value="CAH9419466.1"/>
    <property type="molecule type" value="Genomic_DNA"/>
</dbReference>
<keyword evidence="3" id="KW-0472">Membrane</keyword>
<dbReference type="Gene3D" id="2.60.40.1240">
    <property type="match status" value="1"/>
</dbReference>
<protein>
    <recommendedName>
        <fullName evidence="4">DUF4352 domain-containing protein</fullName>
    </recommendedName>
</protein>
<evidence type="ECO:0000256" key="3">
    <source>
        <dbReference type="SAM" id="Phobius"/>
    </source>
</evidence>
<feature type="compositionally biased region" description="Low complexity" evidence="2">
    <location>
        <begin position="1"/>
        <end position="19"/>
    </location>
</feature>
<dbReference type="Proteomes" id="UP001154015">
    <property type="component" value="Unassembled WGS sequence"/>
</dbReference>
<evidence type="ECO:0000313" key="5">
    <source>
        <dbReference type="EMBL" id="CAH9419466.1"/>
    </source>
</evidence>
<reference evidence="5" key="1">
    <citation type="submission" date="2022-03" db="EMBL/GenBank/DDBJ databases">
        <authorList>
            <person name="Leyn A S."/>
        </authorList>
    </citation>
    <scope>NUCLEOTIDE SEQUENCE</scope>
    <source>
        <strain evidence="5">Streptomyces globisporus 4-3</strain>
    </source>
</reference>
<keyword evidence="6" id="KW-1185">Reference proteome</keyword>
<sequence>MTYQQPQPGYPQQQPGWGQQPPPAPKKSNAGKIIGLGCLGIIGLFVLIGIIGAVAMGGDDGSDTSTSKQPAAAGDAKPGKSDDAKADAPKEEPAKKAPVTVTGKQVDFKKSILAQGDNYTSVQVTITNNSKNDIDINPLYVTTTDTDGSKHTAELGVDEDQLDTVTLAPGENSTGTVTGKGKFEAKYVTYTDGLIGDSVRGDVG</sequence>
<evidence type="ECO:0000313" key="6">
    <source>
        <dbReference type="Proteomes" id="UP001154015"/>
    </source>
</evidence>
<name>A0ABM9H752_STRGL</name>
<feature type="transmembrane region" description="Helical" evidence="3">
    <location>
        <begin position="33"/>
        <end position="56"/>
    </location>
</feature>
<feature type="compositionally biased region" description="Basic and acidic residues" evidence="2">
    <location>
        <begin position="77"/>
        <end position="95"/>
    </location>
</feature>
<comment type="caution">
    <text evidence="5">The sequence shown here is derived from an EMBL/GenBank/DDBJ whole genome shotgun (WGS) entry which is preliminary data.</text>
</comment>
<dbReference type="InterPro" id="IPR029051">
    <property type="entry name" value="DUF4352"/>
</dbReference>
<keyword evidence="3" id="KW-0812">Transmembrane</keyword>
<keyword evidence="1" id="KW-0732">Signal</keyword>
<organism evidence="5 6">
    <name type="scientific">Streptomyces globisporus</name>
    <dbReference type="NCBI Taxonomy" id="1908"/>
    <lineage>
        <taxon>Bacteria</taxon>
        <taxon>Bacillati</taxon>
        <taxon>Actinomycetota</taxon>
        <taxon>Actinomycetes</taxon>
        <taxon>Kitasatosporales</taxon>
        <taxon>Streptomycetaceae</taxon>
        <taxon>Streptomyces</taxon>
    </lineage>
</organism>
<evidence type="ECO:0000259" key="4">
    <source>
        <dbReference type="Pfam" id="PF11611"/>
    </source>
</evidence>
<dbReference type="Pfam" id="PF11611">
    <property type="entry name" value="DUF4352"/>
    <property type="match status" value="1"/>
</dbReference>
<gene>
    <name evidence="5" type="ORF">SGL43_06521</name>
</gene>
<accession>A0ABM9H752</accession>
<feature type="domain" description="DUF4352" evidence="4">
    <location>
        <begin position="94"/>
        <end position="178"/>
    </location>
</feature>
<feature type="region of interest" description="Disordered" evidence="2">
    <location>
        <begin position="1"/>
        <end position="28"/>
    </location>
</feature>
<keyword evidence="3" id="KW-1133">Transmembrane helix</keyword>